<gene>
    <name evidence="1" type="ORF">H4219_000928</name>
</gene>
<reference evidence="1" key="1">
    <citation type="submission" date="2022-07" db="EMBL/GenBank/DDBJ databases">
        <title>Phylogenomic reconstructions and comparative analyses of Kickxellomycotina fungi.</title>
        <authorList>
            <person name="Reynolds N.K."/>
            <person name="Stajich J.E."/>
            <person name="Barry K."/>
            <person name="Grigoriev I.V."/>
            <person name="Crous P."/>
            <person name="Smith M.E."/>
        </authorList>
    </citation>
    <scope>NUCLEOTIDE SEQUENCE</scope>
    <source>
        <strain evidence="1">NBRC 100468</strain>
    </source>
</reference>
<sequence length="193" mass="21758">MTSDIDANIKTLATRLYTNSTHPGAKQRFILTISGVPGSGKSFISGHLCHEINALAKSHGQSESIAVVVPMDGYHYTKAQLDQMEGLKNMQYIHLAPEFNEIRYSHRIVIVEGLYLQLASLEPWSKLRKFVDEAMWVEPKDASLAKDRLIARHMGSRVGRDYVTAKARAENNDIPNGQFIIENRYQPDTVFLN</sequence>
<evidence type="ECO:0000313" key="2">
    <source>
        <dbReference type="Proteomes" id="UP001150538"/>
    </source>
</evidence>
<dbReference type="AlphaFoldDB" id="A0A9W8A605"/>
<name>A0A9W8A605_9FUNG</name>
<proteinExistence type="predicted"/>
<evidence type="ECO:0000313" key="1">
    <source>
        <dbReference type="EMBL" id="KAJ1921070.1"/>
    </source>
</evidence>
<organism evidence="1 2">
    <name type="scientific">Mycoemilia scoparia</name>
    <dbReference type="NCBI Taxonomy" id="417184"/>
    <lineage>
        <taxon>Eukaryota</taxon>
        <taxon>Fungi</taxon>
        <taxon>Fungi incertae sedis</taxon>
        <taxon>Zoopagomycota</taxon>
        <taxon>Kickxellomycotina</taxon>
        <taxon>Kickxellomycetes</taxon>
        <taxon>Kickxellales</taxon>
        <taxon>Kickxellaceae</taxon>
        <taxon>Mycoemilia</taxon>
    </lineage>
</organism>
<dbReference type="Gene3D" id="3.40.50.300">
    <property type="entry name" value="P-loop containing nucleotide triphosphate hydrolases"/>
    <property type="match status" value="3"/>
</dbReference>
<keyword evidence="2" id="KW-1185">Reference proteome</keyword>
<dbReference type="Proteomes" id="UP001150538">
    <property type="component" value="Unassembled WGS sequence"/>
</dbReference>
<protein>
    <recommendedName>
        <fullName evidence="3">Phosphoribulokinase/uridine kinase domain-containing protein</fullName>
    </recommendedName>
</protein>
<dbReference type="InterPro" id="IPR027417">
    <property type="entry name" value="P-loop_NTPase"/>
</dbReference>
<evidence type="ECO:0008006" key="3">
    <source>
        <dbReference type="Google" id="ProtNLM"/>
    </source>
</evidence>
<dbReference type="EMBL" id="JANBPU010000007">
    <property type="protein sequence ID" value="KAJ1921070.1"/>
    <property type="molecule type" value="Genomic_DNA"/>
</dbReference>
<comment type="caution">
    <text evidence="1">The sequence shown here is derived from an EMBL/GenBank/DDBJ whole genome shotgun (WGS) entry which is preliminary data.</text>
</comment>
<dbReference type="OrthoDB" id="6362633at2759"/>
<dbReference type="SUPFAM" id="SSF52540">
    <property type="entry name" value="P-loop containing nucleoside triphosphate hydrolases"/>
    <property type="match status" value="1"/>
</dbReference>
<accession>A0A9W8A605</accession>